<evidence type="ECO:0000259" key="8">
    <source>
        <dbReference type="PROSITE" id="PS50994"/>
    </source>
</evidence>
<keyword evidence="5" id="KW-0862">Zinc</keyword>
<proteinExistence type="predicted"/>
<organism evidence="9 10">
    <name type="scientific">Corchorus capsularis</name>
    <name type="common">Jute</name>
    <dbReference type="NCBI Taxonomy" id="210143"/>
    <lineage>
        <taxon>Eukaryota</taxon>
        <taxon>Viridiplantae</taxon>
        <taxon>Streptophyta</taxon>
        <taxon>Embryophyta</taxon>
        <taxon>Tracheophyta</taxon>
        <taxon>Spermatophyta</taxon>
        <taxon>Magnoliopsida</taxon>
        <taxon>eudicotyledons</taxon>
        <taxon>Gunneridae</taxon>
        <taxon>Pentapetalae</taxon>
        <taxon>rosids</taxon>
        <taxon>malvids</taxon>
        <taxon>Malvales</taxon>
        <taxon>Malvaceae</taxon>
        <taxon>Grewioideae</taxon>
        <taxon>Apeibeae</taxon>
        <taxon>Corchorus</taxon>
    </lineage>
</organism>
<dbReference type="Gramene" id="OMP03432">
    <property type="protein sequence ID" value="OMP03432"/>
    <property type="gene ID" value="CCACVL1_02424"/>
</dbReference>
<dbReference type="InterPro" id="IPR054722">
    <property type="entry name" value="PolX-like_BBD"/>
</dbReference>
<dbReference type="GO" id="GO:0008270">
    <property type="term" value="F:zinc ion binding"/>
    <property type="evidence" value="ECO:0007669"/>
    <property type="project" value="UniProtKB-KW"/>
</dbReference>
<feature type="compositionally biased region" description="Basic and acidic residues" evidence="6">
    <location>
        <begin position="245"/>
        <end position="254"/>
    </location>
</feature>
<dbReference type="InterPro" id="IPR001584">
    <property type="entry name" value="Integrase_cat-core"/>
</dbReference>
<dbReference type="Pfam" id="PF00665">
    <property type="entry name" value="rve"/>
    <property type="match status" value="1"/>
</dbReference>
<evidence type="ECO:0000259" key="7">
    <source>
        <dbReference type="PROSITE" id="PS50158"/>
    </source>
</evidence>
<evidence type="ECO:0000256" key="4">
    <source>
        <dbReference type="ARBA" id="ARBA00022801"/>
    </source>
</evidence>
<dbReference type="SUPFAM" id="SSF53098">
    <property type="entry name" value="Ribonuclease H-like"/>
    <property type="match status" value="1"/>
</dbReference>
<dbReference type="GO" id="GO:0004190">
    <property type="term" value="F:aspartic-type endopeptidase activity"/>
    <property type="evidence" value="ECO:0007669"/>
    <property type="project" value="UniProtKB-KW"/>
</dbReference>
<dbReference type="GO" id="GO:0015074">
    <property type="term" value="P:DNA integration"/>
    <property type="evidence" value="ECO:0007669"/>
    <property type="project" value="InterPro"/>
</dbReference>
<accession>A0A1R3K8M3</accession>
<name>A0A1R3K8M3_COCAP</name>
<comment type="caution">
    <text evidence="9">The sequence shown here is derived from an EMBL/GenBank/DDBJ whole genome shotgun (WGS) entry which is preliminary data.</text>
</comment>
<dbReference type="InterPro" id="IPR013103">
    <property type="entry name" value="RVT_2"/>
</dbReference>
<dbReference type="Pfam" id="PF00098">
    <property type="entry name" value="zf-CCHC"/>
    <property type="match status" value="1"/>
</dbReference>
<evidence type="ECO:0000313" key="10">
    <source>
        <dbReference type="Proteomes" id="UP000188268"/>
    </source>
</evidence>
<keyword evidence="10" id="KW-1185">Reference proteome</keyword>
<dbReference type="STRING" id="210143.A0A1R3K8M3"/>
<evidence type="ECO:0000256" key="6">
    <source>
        <dbReference type="SAM" id="MobiDB-lite"/>
    </source>
</evidence>
<feature type="compositionally biased region" description="Basic and acidic residues" evidence="6">
    <location>
        <begin position="801"/>
        <end position="811"/>
    </location>
</feature>
<dbReference type="InterPro" id="IPR025724">
    <property type="entry name" value="GAG-pre-integrase_dom"/>
</dbReference>
<evidence type="ECO:0000256" key="2">
    <source>
        <dbReference type="ARBA" id="ARBA00022723"/>
    </source>
</evidence>
<dbReference type="EMBL" id="AWWV01006058">
    <property type="protein sequence ID" value="OMP03432.1"/>
    <property type="molecule type" value="Genomic_DNA"/>
</dbReference>
<dbReference type="SMART" id="SM00343">
    <property type="entry name" value="ZnF_C2HC"/>
    <property type="match status" value="1"/>
</dbReference>
<dbReference type="Gene3D" id="3.30.420.10">
    <property type="entry name" value="Ribonuclease H-like superfamily/Ribonuclease H"/>
    <property type="match status" value="1"/>
</dbReference>
<dbReference type="Pfam" id="PF13976">
    <property type="entry name" value="gag_pre-integrs"/>
    <property type="match status" value="1"/>
</dbReference>
<evidence type="ECO:0000313" key="9">
    <source>
        <dbReference type="EMBL" id="OMP03432.1"/>
    </source>
</evidence>
<dbReference type="InterPro" id="IPR036875">
    <property type="entry name" value="Znf_CCHC_sf"/>
</dbReference>
<dbReference type="SUPFAM" id="SSF56672">
    <property type="entry name" value="DNA/RNA polymerases"/>
    <property type="match status" value="1"/>
</dbReference>
<dbReference type="Pfam" id="PF22936">
    <property type="entry name" value="Pol_BBD"/>
    <property type="match status" value="1"/>
</dbReference>
<keyword evidence="4" id="KW-0378">Hydrolase</keyword>
<dbReference type="InterPro" id="IPR036397">
    <property type="entry name" value="RNaseH_sf"/>
</dbReference>
<feature type="domain" description="CCHC-type" evidence="7">
    <location>
        <begin position="262"/>
        <end position="277"/>
    </location>
</feature>
<feature type="region of interest" description="Disordered" evidence="6">
    <location>
        <begin position="216"/>
        <end position="259"/>
    </location>
</feature>
<evidence type="ECO:0000256" key="1">
    <source>
        <dbReference type="ARBA" id="ARBA00022670"/>
    </source>
</evidence>
<evidence type="ECO:0000256" key="5">
    <source>
        <dbReference type="PROSITE-ProRule" id="PRU00047"/>
    </source>
</evidence>
<dbReference type="InterPro" id="IPR012337">
    <property type="entry name" value="RNaseH-like_sf"/>
</dbReference>
<feature type="region of interest" description="Disordered" evidence="6">
    <location>
        <begin position="787"/>
        <end position="839"/>
    </location>
</feature>
<dbReference type="Pfam" id="PF25597">
    <property type="entry name" value="SH3_retrovirus"/>
    <property type="match status" value="1"/>
</dbReference>
<dbReference type="Pfam" id="PF07727">
    <property type="entry name" value="RVT_2"/>
    <property type="match status" value="1"/>
</dbReference>
<dbReference type="GO" id="GO:0006508">
    <property type="term" value="P:proteolysis"/>
    <property type="evidence" value="ECO:0007669"/>
    <property type="project" value="UniProtKB-KW"/>
</dbReference>
<keyword evidence="5" id="KW-0863">Zinc-finger</keyword>
<dbReference type="InterPro" id="IPR043502">
    <property type="entry name" value="DNA/RNA_pol_sf"/>
</dbReference>
<dbReference type="PANTHER" id="PTHR42648:SF18">
    <property type="entry name" value="RETROTRANSPOSON, UNCLASSIFIED-LIKE PROTEIN"/>
    <property type="match status" value="1"/>
</dbReference>
<keyword evidence="3" id="KW-0064">Aspartyl protease</keyword>
<dbReference type="GO" id="GO:0003676">
    <property type="term" value="F:nucleic acid binding"/>
    <property type="evidence" value="ECO:0007669"/>
    <property type="project" value="InterPro"/>
</dbReference>
<dbReference type="Gene3D" id="4.10.60.10">
    <property type="entry name" value="Zinc finger, CCHC-type"/>
    <property type="match status" value="1"/>
</dbReference>
<dbReference type="InterPro" id="IPR001878">
    <property type="entry name" value="Znf_CCHC"/>
</dbReference>
<dbReference type="Pfam" id="PF14223">
    <property type="entry name" value="Retrotran_gag_2"/>
    <property type="match status" value="1"/>
</dbReference>
<dbReference type="InterPro" id="IPR057670">
    <property type="entry name" value="SH3_retrovirus"/>
</dbReference>
<evidence type="ECO:0000256" key="3">
    <source>
        <dbReference type="ARBA" id="ARBA00022750"/>
    </source>
</evidence>
<dbReference type="PROSITE" id="PS50158">
    <property type="entry name" value="ZF_CCHC"/>
    <property type="match status" value="1"/>
</dbReference>
<reference evidence="9 10" key="1">
    <citation type="submission" date="2013-09" db="EMBL/GenBank/DDBJ databases">
        <title>Corchorus capsularis genome sequencing.</title>
        <authorList>
            <person name="Alam M."/>
            <person name="Haque M.S."/>
            <person name="Islam M.S."/>
            <person name="Emdad E.M."/>
            <person name="Islam M.M."/>
            <person name="Ahmed B."/>
            <person name="Halim A."/>
            <person name="Hossen Q.M.M."/>
            <person name="Hossain M.Z."/>
            <person name="Ahmed R."/>
            <person name="Khan M.M."/>
            <person name="Islam R."/>
            <person name="Rashid M.M."/>
            <person name="Khan S.A."/>
            <person name="Rahman M.S."/>
            <person name="Alam M."/>
        </authorList>
    </citation>
    <scope>NUCLEOTIDE SEQUENCE [LARGE SCALE GENOMIC DNA]</scope>
    <source>
        <strain evidence="10">cv. CVL-1</strain>
        <tissue evidence="9">Whole seedling</tissue>
    </source>
</reference>
<dbReference type="CDD" id="cd09272">
    <property type="entry name" value="RNase_HI_RT_Ty1"/>
    <property type="match status" value="1"/>
</dbReference>
<protein>
    <submittedName>
        <fullName evidence="9">Integrase, catalytic core</fullName>
    </submittedName>
</protein>
<dbReference type="PROSITE" id="PS50994">
    <property type="entry name" value="INTEGRASE"/>
    <property type="match status" value="1"/>
</dbReference>
<dbReference type="InterPro" id="IPR039537">
    <property type="entry name" value="Retrotran_Ty1/copia-like"/>
</dbReference>
<keyword evidence="2" id="KW-0479">Metal-binding</keyword>
<dbReference type="Proteomes" id="UP000188268">
    <property type="component" value="Unassembled WGS sequence"/>
</dbReference>
<dbReference type="OMA" id="PREAWDT"/>
<feature type="compositionally biased region" description="Basic residues" evidence="6">
    <location>
        <begin position="226"/>
        <end position="238"/>
    </location>
</feature>
<feature type="domain" description="Integrase catalytic" evidence="8">
    <location>
        <begin position="528"/>
        <end position="694"/>
    </location>
</feature>
<keyword evidence="1" id="KW-0645">Protease</keyword>
<dbReference type="OrthoDB" id="997963at2759"/>
<feature type="compositionally biased region" description="Acidic residues" evidence="6">
    <location>
        <begin position="812"/>
        <end position="825"/>
    </location>
</feature>
<sequence>MADISTNVSTIEKLNATNYNTWSMRIRFYLLGQDLWEIVGGHNTTPLVPTTDEEEAKKWKIKAGKAMYVLSVTIEDSLLHHIKDARTPREAWDTLTTLLAKKNDAKLQQLENELLSISQQNISVSEYFSKVKLLCNEISKLDPENAITETRMRRIIIHGLRPEYHGIVTATRGWEKEPTLTELENILVNQETLDKQISKVSIKDDEKALFIKKGVANEGESSRSRQNWRRGQRGRRPQRGGAQPVRDKDDNEEKRHRRQNDKCYSCGKVGHFARDCRFKQAQGNAATTSRGGIDSEEDWDFQVSFAVEEPEELATACTVEQEQETALSTVSKINFNNDWLVDSGCSNHMTGDKEKLSNTSTYAGKRMVVTANNSKLPITHIGKTVIVPKSGQHQVQLDNVFHVSGMKKNLLSVAQLTDPGNYVVFGPRDVKVYPSFTPTCPPIMEGKWMEYVYVMSAQTAYVDKTRRNETADLWHARLGHVSYFKLKAMMKKSMLKGLPQLDVKEDTVCAGCQYGRAHQLPYEESKFKAKMPLQLVHSDVFGKMKQPSVSGYQYMITFIDDYSRYVWVDFMKEKSEALTKFKEFKERVEKEVGRKIQCLRTDNGGEYTSKEFSNFLRECRIRRQLTCPNTPQQNGVAERKNMHLAEICRSMLHARNVPPRFWAECMKTVAHVVNRLPQARLDFISPFQKLWNMKPTVSHFRVFGCICYVFVPDHLRSKFDKKAIRCIFVGYDDQRKGWRCCDPTTGRCYVSRNVVFDEASSWWSPQAVLMPDSKEIEEKLQERIVEQTETAPRQEENEDLAAERSPSRVDDEDKPFEEKEVEEEIVQPVPRRSLRQRKPNPKYANAAVVEETGLAEPSTYEEASKKVEWRKAMEEEIQALNQNETWELVPKPKNVEPISCKWVYKVKTRPDGAIERYKARLVARGFSQQYGVDYDETFSPVAKITTIRVLLALAASKSWKLWPMDVKNAFLHGELDREIYMEQPKGFESMDHPTYVCKLKKALYGLKQAPRAWYGKIAEFLIQSGYSVAAADSNLFVRVKNGKLAIVLVYVDDLIITRDDEKEIQQIKGNLRVRFQMKELGELNHFLGLEVQRTNEGIFFCQHKYAKDLLHKFGMADSKPISKPMEANRKLCSEEGKELENPTIYSRFMEKPRKPHFDAVKRILRYVKGTVDFGLLYEKGVPCQVVGHCDANYGGDHDTRRSTTGYMFSLGSAIISWCSKRQPTVSLSTTEAEYRAAAMAAQESTWLVQLLKDLHQSVDPPVQLHCDNQSAIRLAENPVFHARTKHVEIHYHFVREKVLQEEIELKYIKTDDQVADVFTKGINGSKFEEFRKRLGMTAKPTVGESSR</sequence>
<dbReference type="SUPFAM" id="SSF57756">
    <property type="entry name" value="Retrovirus zinc finger-like domains"/>
    <property type="match status" value="1"/>
</dbReference>
<dbReference type="PANTHER" id="PTHR42648">
    <property type="entry name" value="TRANSPOSASE, PUTATIVE-RELATED"/>
    <property type="match status" value="1"/>
</dbReference>
<gene>
    <name evidence="9" type="ORF">CCACVL1_02424</name>
</gene>